<organism evidence="1">
    <name type="scientific">Heligmosomoides polygyrus</name>
    <name type="common">Parasitic roundworm</name>
    <dbReference type="NCBI Taxonomy" id="6339"/>
    <lineage>
        <taxon>Eukaryota</taxon>
        <taxon>Metazoa</taxon>
        <taxon>Ecdysozoa</taxon>
        <taxon>Nematoda</taxon>
        <taxon>Chromadorea</taxon>
        <taxon>Rhabditida</taxon>
        <taxon>Rhabditina</taxon>
        <taxon>Rhabditomorpha</taxon>
        <taxon>Strongyloidea</taxon>
        <taxon>Heligmosomidae</taxon>
        <taxon>Heligmosomoides</taxon>
    </lineage>
</organism>
<proteinExistence type="predicted"/>
<reference evidence="1 2" key="1">
    <citation type="submission" date="2018-11" db="EMBL/GenBank/DDBJ databases">
        <authorList>
            <consortium name="Pathogen Informatics"/>
        </authorList>
    </citation>
    <scope>NUCLEOTIDE SEQUENCE [LARGE SCALE GENOMIC DNA]</scope>
</reference>
<reference evidence="3" key="2">
    <citation type="submission" date="2019-09" db="UniProtKB">
        <authorList>
            <consortium name="WormBaseParasite"/>
        </authorList>
    </citation>
    <scope>IDENTIFICATION</scope>
</reference>
<dbReference type="Proteomes" id="UP000050761">
    <property type="component" value="Unassembled WGS sequence"/>
</dbReference>
<sequence length="120" mass="14175">MEQATTKLEIVRLTGPPKEDKLVIQWAEVGRRAMSLRGCFNDRPSDLLGGMFTKEDQPIHQDIHRRGPRRFTEKFTEENLMKWTRDKTEYNWSTYQEAKKVDKEAVAKATHYYDVNEELV</sequence>
<accession>A0A3P7YP00</accession>
<evidence type="ECO:0000313" key="2">
    <source>
        <dbReference type="Proteomes" id="UP000050761"/>
    </source>
</evidence>
<keyword evidence="2" id="KW-1185">Reference proteome</keyword>
<evidence type="ECO:0000313" key="1">
    <source>
        <dbReference type="EMBL" id="VDO89381.1"/>
    </source>
</evidence>
<dbReference type="WBParaSite" id="HPBE_0001165101-mRNA-1">
    <property type="protein sequence ID" value="HPBE_0001165101-mRNA-1"/>
    <property type="gene ID" value="HPBE_0001165101"/>
</dbReference>
<dbReference type="EMBL" id="UZAH01027183">
    <property type="protein sequence ID" value="VDO89381.1"/>
    <property type="molecule type" value="Genomic_DNA"/>
</dbReference>
<name>A0A3P7YP00_HELPZ</name>
<dbReference type="AlphaFoldDB" id="A0A3P7YP00"/>
<gene>
    <name evidence="1" type="ORF">HPBE_LOCUS11652</name>
</gene>
<evidence type="ECO:0000313" key="3">
    <source>
        <dbReference type="WBParaSite" id="HPBE_0001165101-mRNA-1"/>
    </source>
</evidence>
<protein>
    <submittedName>
        <fullName evidence="3">Pre-mRNA-splicing factor SLU7</fullName>
    </submittedName>
</protein>